<evidence type="ECO:0000256" key="4">
    <source>
        <dbReference type="ARBA" id="ARBA00022692"/>
    </source>
</evidence>
<comment type="caution">
    <text evidence="16">The sequence shown here is derived from an EMBL/GenBank/DDBJ whole genome shotgun (WGS) entry which is preliminary data.</text>
</comment>
<accession>A0A834M3J2</accession>
<keyword evidence="3 12" id="KW-0444">Lipid biosynthesis</keyword>
<dbReference type="EMBL" id="JAACXV010014054">
    <property type="protein sequence ID" value="KAF7270851.1"/>
    <property type="molecule type" value="Genomic_DNA"/>
</dbReference>
<evidence type="ECO:0000256" key="12">
    <source>
        <dbReference type="RuleBase" id="RU000581"/>
    </source>
</evidence>
<evidence type="ECO:0000256" key="2">
    <source>
        <dbReference type="ARBA" id="ARBA00009295"/>
    </source>
</evidence>
<dbReference type="AlphaFoldDB" id="A0A834M3J2"/>
<evidence type="ECO:0000256" key="10">
    <source>
        <dbReference type="ARBA" id="ARBA00023136"/>
    </source>
</evidence>
<keyword evidence="17" id="KW-1185">Reference proteome</keyword>
<evidence type="ECO:0000256" key="11">
    <source>
        <dbReference type="ARBA" id="ARBA00023160"/>
    </source>
</evidence>
<dbReference type="InterPro" id="IPR015876">
    <property type="entry name" value="Acyl-CoA_DS"/>
</dbReference>
<dbReference type="GO" id="GO:0005506">
    <property type="term" value="F:iron ion binding"/>
    <property type="evidence" value="ECO:0007669"/>
    <property type="project" value="TreeGrafter"/>
</dbReference>
<evidence type="ECO:0000256" key="14">
    <source>
        <dbReference type="SAM" id="Phobius"/>
    </source>
</evidence>
<evidence type="ECO:0000256" key="3">
    <source>
        <dbReference type="ARBA" id="ARBA00022516"/>
    </source>
</evidence>
<comment type="cofactor">
    <cofactor evidence="12">
        <name>Fe(2+)</name>
        <dbReference type="ChEBI" id="CHEBI:29033"/>
    </cofactor>
</comment>
<keyword evidence="4 12" id="KW-0812">Transmembrane</keyword>
<evidence type="ECO:0000256" key="9">
    <source>
        <dbReference type="ARBA" id="ARBA00023098"/>
    </source>
</evidence>
<proteinExistence type="inferred from homology"/>
<reference evidence="16" key="1">
    <citation type="submission" date="2020-08" db="EMBL/GenBank/DDBJ databases">
        <title>Genome sequencing and assembly of the red palm weevil Rhynchophorus ferrugineus.</title>
        <authorList>
            <person name="Dias G.B."/>
            <person name="Bergman C.M."/>
            <person name="Manee M."/>
        </authorList>
    </citation>
    <scope>NUCLEOTIDE SEQUENCE</scope>
    <source>
        <strain evidence="16">AA-2017</strain>
        <tissue evidence="16">Whole larva</tissue>
    </source>
</reference>
<feature type="transmembrane region" description="Helical" evidence="14">
    <location>
        <begin position="207"/>
        <end position="226"/>
    </location>
</feature>
<evidence type="ECO:0000259" key="15">
    <source>
        <dbReference type="Pfam" id="PF00487"/>
    </source>
</evidence>
<feature type="transmembrane region" description="Helical" evidence="14">
    <location>
        <begin position="91"/>
        <end position="112"/>
    </location>
</feature>
<evidence type="ECO:0000256" key="6">
    <source>
        <dbReference type="ARBA" id="ARBA00022989"/>
    </source>
</evidence>
<organism evidence="16 17">
    <name type="scientific">Rhynchophorus ferrugineus</name>
    <name type="common">Red palm weevil</name>
    <name type="synonym">Curculio ferrugineus</name>
    <dbReference type="NCBI Taxonomy" id="354439"/>
    <lineage>
        <taxon>Eukaryota</taxon>
        <taxon>Metazoa</taxon>
        <taxon>Ecdysozoa</taxon>
        <taxon>Arthropoda</taxon>
        <taxon>Hexapoda</taxon>
        <taxon>Insecta</taxon>
        <taxon>Pterygota</taxon>
        <taxon>Neoptera</taxon>
        <taxon>Endopterygota</taxon>
        <taxon>Coleoptera</taxon>
        <taxon>Polyphaga</taxon>
        <taxon>Cucujiformia</taxon>
        <taxon>Curculionidae</taxon>
        <taxon>Dryophthorinae</taxon>
        <taxon>Rhynchophorus</taxon>
    </lineage>
</organism>
<dbReference type="InterPro" id="IPR005804">
    <property type="entry name" value="FA_desaturase_dom"/>
</dbReference>
<evidence type="ECO:0000256" key="13">
    <source>
        <dbReference type="SAM" id="MobiDB-lite"/>
    </source>
</evidence>
<dbReference type="PANTHER" id="PTHR11351">
    <property type="entry name" value="ACYL-COA DESATURASE"/>
    <property type="match status" value="1"/>
</dbReference>
<evidence type="ECO:0000313" key="16">
    <source>
        <dbReference type="EMBL" id="KAF7270851.1"/>
    </source>
</evidence>
<name>A0A834M3J2_RHYFE</name>
<gene>
    <name evidence="16" type="ORF">GWI33_016213</name>
</gene>
<feature type="region of interest" description="Disordered" evidence="13">
    <location>
        <begin position="24"/>
        <end position="48"/>
    </location>
</feature>
<dbReference type="CDD" id="cd03505">
    <property type="entry name" value="Delta9-FADS-like"/>
    <property type="match status" value="1"/>
</dbReference>
<dbReference type="GO" id="GO:0005789">
    <property type="term" value="C:endoplasmic reticulum membrane"/>
    <property type="evidence" value="ECO:0007669"/>
    <property type="project" value="TreeGrafter"/>
</dbReference>
<dbReference type="Pfam" id="PF00487">
    <property type="entry name" value="FA_desaturase"/>
    <property type="match status" value="1"/>
</dbReference>
<dbReference type="Proteomes" id="UP000625711">
    <property type="component" value="Unassembled WGS sequence"/>
</dbReference>
<keyword evidence="8" id="KW-0408">Iron</keyword>
<evidence type="ECO:0000313" key="17">
    <source>
        <dbReference type="Proteomes" id="UP000625711"/>
    </source>
</evidence>
<dbReference type="GO" id="GO:0004768">
    <property type="term" value="F:stearoyl-CoA 9-desaturase activity"/>
    <property type="evidence" value="ECO:0007669"/>
    <property type="project" value="TreeGrafter"/>
</dbReference>
<comment type="subcellular location">
    <subcellularLocation>
        <location evidence="1">Membrane</location>
        <topology evidence="1">Multi-pass membrane protein</topology>
    </subcellularLocation>
</comment>
<keyword evidence="10 14" id="KW-0472">Membrane</keyword>
<evidence type="ECO:0000256" key="1">
    <source>
        <dbReference type="ARBA" id="ARBA00004141"/>
    </source>
</evidence>
<dbReference type="PANTHER" id="PTHR11351:SF98">
    <property type="entry name" value="RE43130P"/>
    <property type="match status" value="1"/>
</dbReference>
<comment type="domain">
    <text evidence="12">The histidine box domains are involved in binding the catalytic metal ions.</text>
</comment>
<dbReference type="PRINTS" id="PR00075">
    <property type="entry name" value="FACDDSATRASE"/>
</dbReference>
<comment type="similarity">
    <text evidence="2 12">Belongs to the fatty acid desaturase type 1 family.</text>
</comment>
<feature type="domain" description="Fatty acid desaturase" evidence="15">
    <location>
        <begin position="86"/>
        <end position="293"/>
    </location>
</feature>
<keyword evidence="5" id="KW-0276">Fatty acid metabolism</keyword>
<protein>
    <recommendedName>
        <fullName evidence="15">Fatty acid desaturase domain-containing protein</fullName>
    </recommendedName>
</protein>
<evidence type="ECO:0000256" key="7">
    <source>
        <dbReference type="ARBA" id="ARBA00023002"/>
    </source>
</evidence>
<evidence type="ECO:0000256" key="8">
    <source>
        <dbReference type="ARBA" id="ARBA00023004"/>
    </source>
</evidence>
<evidence type="ECO:0000256" key="5">
    <source>
        <dbReference type="ARBA" id="ARBA00022832"/>
    </source>
</evidence>
<sequence>MSPSLIANSHGLFLASETGISDLNSKNSRASKTEDASSYATSTPNNKQQQNNEYKLQIVWRNVLIFVLLHAICVYGFALVFTGFYNWKTLVFTYIYTVFGGFGITAGAHRLWAHRTYKANLPLRIFLMFAQCAALQNDIHEWVRDHRVHHKFTDTNADPHNASRGFFFSHVGWLLCKKHKDVMVKGKTVDMSDVLADPVVRFQMRHYIPLVIVWNILIPTWIPWYFFGEEFMYSFVICMARYTLSLNGTWLVNSAAHIWGMKPYDSTIKPTESLSVSIIAFGEGWHNYHHIFPWDYKAAELGNYRVNFTTAFLDLMARIGWATELKTASEDMIKKRVLRTGDGTWYGLSQLKNNADDKGHHHHDHGDMLWGWGDTDMGQNDVKEILKFNRIKG</sequence>
<feature type="transmembrane region" description="Helical" evidence="14">
    <location>
        <begin position="63"/>
        <end position="85"/>
    </location>
</feature>
<keyword evidence="11 12" id="KW-0275">Fatty acid biosynthesis</keyword>
<dbReference type="GO" id="GO:0006636">
    <property type="term" value="P:unsaturated fatty acid biosynthetic process"/>
    <property type="evidence" value="ECO:0007669"/>
    <property type="project" value="TreeGrafter"/>
</dbReference>
<dbReference type="OrthoDB" id="10260134at2759"/>
<keyword evidence="6 14" id="KW-1133">Transmembrane helix</keyword>
<keyword evidence="7 12" id="KW-0560">Oxidoreductase</keyword>
<keyword evidence="9" id="KW-0443">Lipid metabolism</keyword>